<dbReference type="Pfam" id="PF02825">
    <property type="entry name" value="WWE"/>
    <property type="match status" value="1"/>
</dbReference>
<dbReference type="PROSITE" id="PS50918">
    <property type="entry name" value="WWE"/>
    <property type="match status" value="1"/>
</dbReference>
<evidence type="ECO:0000313" key="2">
    <source>
        <dbReference type="EMBL" id="CAF0912875.1"/>
    </source>
</evidence>
<accession>A0A814EMM0</accession>
<keyword evidence="6" id="KW-1185">Reference proteome</keyword>
<dbReference type="PROSITE" id="PS51996">
    <property type="entry name" value="TR_MART"/>
    <property type="match status" value="1"/>
</dbReference>
<gene>
    <name evidence="3" type="ORF">GPM918_LOCUS12261</name>
    <name evidence="2" type="ORF">OVA965_LOCUS10214</name>
    <name evidence="5" type="ORF">SRO942_LOCUS12262</name>
    <name evidence="4" type="ORF">TMI583_LOCUS10210</name>
</gene>
<name>A0A814EMM0_9BILA</name>
<dbReference type="SUPFAM" id="SSF56399">
    <property type="entry name" value="ADP-ribosylation"/>
    <property type="match status" value="1"/>
</dbReference>
<dbReference type="Gene3D" id="3.30.720.50">
    <property type="match status" value="1"/>
</dbReference>
<reference evidence="3" key="1">
    <citation type="submission" date="2021-02" db="EMBL/GenBank/DDBJ databases">
        <authorList>
            <person name="Nowell W R."/>
        </authorList>
    </citation>
    <scope>NUCLEOTIDE SEQUENCE</scope>
</reference>
<dbReference type="OrthoDB" id="10011065at2759"/>
<evidence type="ECO:0000313" key="4">
    <source>
        <dbReference type="EMBL" id="CAF3691705.1"/>
    </source>
</evidence>
<dbReference type="SUPFAM" id="SSF117839">
    <property type="entry name" value="WWE domain"/>
    <property type="match status" value="1"/>
</dbReference>
<dbReference type="InterPro" id="IPR037197">
    <property type="entry name" value="WWE_dom_sf"/>
</dbReference>
<dbReference type="Proteomes" id="UP000677228">
    <property type="component" value="Unassembled WGS sequence"/>
</dbReference>
<dbReference type="SMART" id="SM00678">
    <property type="entry name" value="WWE"/>
    <property type="match status" value="1"/>
</dbReference>
<evidence type="ECO:0000259" key="1">
    <source>
        <dbReference type="PROSITE" id="PS50918"/>
    </source>
</evidence>
<evidence type="ECO:0000313" key="5">
    <source>
        <dbReference type="EMBL" id="CAF3744518.1"/>
    </source>
</evidence>
<dbReference type="GO" id="GO:0005576">
    <property type="term" value="C:extracellular region"/>
    <property type="evidence" value="ECO:0007669"/>
    <property type="project" value="InterPro"/>
</dbReference>
<dbReference type="AlphaFoldDB" id="A0A814EMM0"/>
<dbReference type="EMBL" id="CAJNOK010003749">
    <property type="protein sequence ID" value="CAF0912875.1"/>
    <property type="molecule type" value="Genomic_DNA"/>
</dbReference>
<dbReference type="Proteomes" id="UP000681722">
    <property type="component" value="Unassembled WGS sequence"/>
</dbReference>
<dbReference type="InterPro" id="IPR003540">
    <property type="entry name" value="ADP-ribosyltransferase"/>
</dbReference>
<dbReference type="Pfam" id="PF03496">
    <property type="entry name" value="ADPrib_exo_Tox"/>
    <property type="match status" value="1"/>
</dbReference>
<dbReference type="InterPro" id="IPR004170">
    <property type="entry name" value="WWE_dom"/>
</dbReference>
<dbReference type="EMBL" id="CAJNOQ010002660">
    <property type="protein sequence ID" value="CAF0971496.1"/>
    <property type="molecule type" value="Genomic_DNA"/>
</dbReference>
<comment type="caution">
    <text evidence="3">The sequence shown here is derived from an EMBL/GenBank/DDBJ whole genome shotgun (WGS) entry which is preliminary data.</text>
</comment>
<dbReference type="Proteomes" id="UP000682733">
    <property type="component" value="Unassembled WGS sequence"/>
</dbReference>
<organism evidence="3 6">
    <name type="scientific">Didymodactylos carnosus</name>
    <dbReference type="NCBI Taxonomy" id="1234261"/>
    <lineage>
        <taxon>Eukaryota</taxon>
        <taxon>Metazoa</taxon>
        <taxon>Spiralia</taxon>
        <taxon>Gnathifera</taxon>
        <taxon>Rotifera</taxon>
        <taxon>Eurotatoria</taxon>
        <taxon>Bdelloidea</taxon>
        <taxon>Philodinida</taxon>
        <taxon>Philodinidae</taxon>
        <taxon>Didymodactylos</taxon>
    </lineage>
</organism>
<sequence length="332" mass="38930">MSTRFQWLWKSNPNPWSVINESDEWKEYSDIDTEIIEGALQQNLEQVELDQYIIDLKHLLQINKLDNHKQRPIKRVSIAVEKHQCLRQERFCLPPSLLEQSSPPKSFEDQGRWISPKFVEEWTKRNPRITLAARVEQAIQGLLVEGEKLQKLCEAKHIVKELMNVKDKQWDVISKCCVKIYTRESFVYKLLNRTLREGDMTKVDTLGAFCDLLYNSPYSSQLKRNQYKGLVYRGCNLDPEQVEHYKQAIGKGAKEWLNFSSTSKNRHLAEIYGNTLFIINIPSKSQPLDISAVSFFPEEEEVLFPASSCFEVEKVEYNSNEQKHYIYVRALY</sequence>
<evidence type="ECO:0000313" key="6">
    <source>
        <dbReference type="Proteomes" id="UP000663829"/>
    </source>
</evidence>
<dbReference type="Gene3D" id="3.90.176.10">
    <property type="entry name" value="Toxin ADP-ribosyltransferase, Chain A, domain 1"/>
    <property type="match status" value="1"/>
</dbReference>
<dbReference type="InterPro" id="IPR018123">
    <property type="entry name" value="WWE-dom_subgr"/>
</dbReference>
<evidence type="ECO:0000313" key="3">
    <source>
        <dbReference type="EMBL" id="CAF0971496.1"/>
    </source>
</evidence>
<dbReference type="EMBL" id="CAJOBA010003750">
    <property type="protein sequence ID" value="CAF3691705.1"/>
    <property type="molecule type" value="Genomic_DNA"/>
</dbReference>
<dbReference type="GO" id="GO:0008270">
    <property type="term" value="F:zinc ion binding"/>
    <property type="evidence" value="ECO:0007669"/>
    <property type="project" value="InterPro"/>
</dbReference>
<proteinExistence type="predicted"/>
<feature type="domain" description="WWE" evidence="1">
    <location>
        <begin position="1"/>
        <end position="75"/>
    </location>
</feature>
<dbReference type="Proteomes" id="UP000663829">
    <property type="component" value="Unassembled WGS sequence"/>
</dbReference>
<protein>
    <recommendedName>
        <fullName evidence="1">WWE domain-containing protein</fullName>
    </recommendedName>
</protein>
<dbReference type="EMBL" id="CAJOBC010002660">
    <property type="protein sequence ID" value="CAF3744518.1"/>
    <property type="molecule type" value="Genomic_DNA"/>
</dbReference>